<evidence type="ECO:0000256" key="4">
    <source>
        <dbReference type="ARBA" id="ARBA00022970"/>
    </source>
</evidence>
<organism evidence="9 10">
    <name type="scientific">Purpureocillium lilacinum</name>
    <name type="common">Paecilomyces lilacinus</name>
    <dbReference type="NCBI Taxonomy" id="33203"/>
    <lineage>
        <taxon>Eukaryota</taxon>
        <taxon>Fungi</taxon>
        <taxon>Dikarya</taxon>
        <taxon>Ascomycota</taxon>
        <taxon>Pezizomycotina</taxon>
        <taxon>Sordariomycetes</taxon>
        <taxon>Hypocreomycetidae</taxon>
        <taxon>Hypocreales</taxon>
        <taxon>Ophiocordycipitaceae</taxon>
        <taxon>Purpureocillium</taxon>
    </lineage>
</organism>
<keyword evidence="6 7" id="KW-0472">Membrane</keyword>
<dbReference type="InterPro" id="IPR050524">
    <property type="entry name" value="APC_YAT"/>
</dbReference>
<feature type="transmembrane region" description="Helical" evidence="7">
    <location>
        <begin position="325"/>
        <end position="345"/>
    </location>
</feature>
<dbReference type="Proteomes" id="UP001287286">
    <property type="component" value="Unassembled WGS sequence"/>
</dbReference>
<dbReference type="Gene3D" id="1.20.1740.10">
    <property type="entry name" value="Amino acid/polyamine transporter I"/>
    <property type="match status" value="1"/>
</dbReference>
<dbReference type="PANTHER" id="PTHR43341:SF1">
    <property type="entry name" value="GENERAL AMINO-ACID PERMEASE GAP1"/>
    <property type="match status" value="1"/>
</dbReference>
<feature type="transmembrane region" description="Helical" evidence="7">
    <location>
        <begin position="219"/>
        <end position="246"/>
    </location>
</feature>
<evidence type="ECO:0000256" key="2">
    <source>
        <dbReference type="ARBA" id="ARBA00022448"/>
    </source>
</evidence>
<dbReference type="PROSITE" id="PS00218">
    <property type="entry name" value="AMINO_ACID_PERMEASE_1"/>
    <property type="match status" value="1"/>
</dbReference>
<protein>
    <recommendedName>
        <fullName evidence="8">Amino acid permease/ SLC12A domain-containing protein</fullName>
    </recommendedName>
</protein>
<evidence type="ECO:0000256" key="3">
    <source>
        <dbReference type="ARBA" id="ARBA00022692"/>
    </source>
</evidence>
<evidence type="ECO:0000313" key="10">
    <source>
        <dbReference type="Proteomes" id="UP001287286"/>
    </source>
</evidence>
<feature type="transmembrane region" description="Helical" evidence="7">
    <location>
        <begin position="500"/>
        <end position="523"/>
    </location>
</feature>
<feature type="transmembrane region" description="Helical" evidence="7">
    <location>
        <begin position="252"/>
        <end position="271"/>
    </location>
</feature>
<dbReference type="EMBL" id="JAWRVI010000206">
    <property type="protein sequence ID" value="KAK4071585.1"/>
    <property type="molecule type" value="Genomic_DNA"/>
</dbReference>
<proteinExistence type="predicted"/>
<keyword evidence="5 7" id="KW-1133">Transmembrane helix</keyword>
<feature type="transmembrane region" description="Helical" evidence="7">
    <location>
        <begin position="535"/>
        <end position="556"/>
    </location>
</feature>
<feature type="transmembrane region" description="Helical" evidence="7">
    <location>
        <begin position="146"/>
        <end position="165"/>
    </location>
</feature>
<feature type="transmembrane region" description="Helical" evidence="7">
    <location>
        <begin position="171"/>
        <end position="198"/>
    </location>
</feature>
<sequence length="666" mass="73301">MVAYFARNAGQPCASSPLRSPTLSIYPQLLYGSCTMTMAPYRDIELSTFKSLKTKDEPNRYGSYYSMREPDYNARSSRRFRHFLDSFKPDDTSASFVPSDHLSQDSSVTNVPQGSAHHFHYDLRTAAVQSANVGLARKLKGRHLQMIAIGGAIGTGLFVASGKALQAGGPASVLIAFSIVGTMLYCTCQALGELAVIFPISGSFSSWTTRFLDPSWGFALGWAYALQWLITLPIEVIAASLTIRYWTDKMPSVIFVTMFLVAIIVINLFGVKGYGEAEFTFSIIKVTAVIGFILLAIVLNCGGTPDRGYIGGEFWRDPGAFNNGFEGLCSVFVTAAFAFAGTELIGLAAAETANPRKSLPTAIKQVFWRITLFYIIALTLVGLLVPYNHRRLLDADNSVDAKASPFVIAIEEAGIQVLPSIMNSVILIAVLSSDFFAYLADLRSQSNVLDWLVAISGLSTIFMWFSISLCHIRFRRAWAYHGRSLGAIPFTSQVGVPGSYLGLTLNVLVLRAQFWVGAFPIGWDAMEAREVAQNFFLRYMSMPVVFLFYIIHKVIYGTRYVRVCDMDVDTGRREFNLPILVAQEDEERASWPRWKRGSLSGMDGMNTFASGVEGRVDEIPDSGNTLLLFKDPPVISVADRETAALFALHAGRGSSIVDIFGSNLRQ</sequence>
<dbReference type="PANTHER" id="PTHR43341">
    <property type="entry name" value="AMINO ACID PERMEASE"/>
    <property type="match status" value="1"/>
</dbReference>
<keyword evidence="3 7" id="KW-0812">Transmembrane</keyword>
<feature type="transmembrane region" description="Helical" evidence="7">
    <location>
        <begin position="283"/>
        <end position="305"/>
    </location>
</feature>
<accession>A0ABR0BEB4</accession>
<feature type="transmembrane region" description="Helical" evidence="7">
    <location>
        <begin position="366"/>
        <end position="387"/>
    </location>
</feature>
<comment type="subcellular location">
    <subcellularLocation>
        <location evidence="1">Membrane</location>
        <topology evidence="1">Multi-pass membrane protein</topology>
    </subcellularLocation>
</comment>
<dbReference type="InterPro" id="IPR004840">
    <property type="entry name" value="Amino_acid_permease_CS"/>
</dbReference>
<evidence type="ECO:0000256" key="5">
    <source>
        <dbReference type="ARBA" id="ARBA00022989"/>
    </source>
</evidence>
<evidence type="ECO:0000256" key="6">
    <source>
        <dbReference type="ARBA" id="ARBA00023136"/>
    </source>
</evidence>
<comment type="caution">
    <text evidence="9">The sequence shown here is derived from an EMBL/GenBank/DDBJ whole genome shotgun (WGS) entry which is preliminary data.</text>
</comment>
<evidence type="ECO:0000313" key="9">
    <source>
        <dbReference type="EMBL" id="KAK4071585.1"/>
    </source>
</evidence>
<gene>
    <name evidence="9" type="ORF">Purlil1_13354</name>
</gene>
<evidence type="ECO:0000259" key="8">
    <source>
        <dbReference type="Pfam" id="PF00324"/>
    </source>
</evidence>
<keyword evidence="10" id="KW-1185">Reference proteome</keyword>
<evidence type="ECO:0000256" key="7">
    <source>
        <dbReference type="SAM" id="Phobius"/>
    </source>
</evidence>
<keyword evidence="4" id="KW-0029">Amino-acid transport</keyword>
<keyword evidence="2" id="KW-0813">Transport</keyword>
<feature type="domain" description="Amino acid permease/ SLC12A" evidence="8">
    <location>
        <begin position="435"/>
        <end position="558"/>
    </location>
</feature>
<name>A0ABR0BEB4_PURLI</name>
<dbReference type="Pfam" id="PF00324">
    <property type="entry name" value="AA_permease"/>
    <property type="match status" value="2"/>
</dbReference>
<evidence type="ECO:0000256" key="1">
    <source>
        <dbReference type="ARBA" id="ARBA00004141"/>
    </source>
</evidence>
<dbReference type="InterPro" id="IPR004841">
    <property type="entry name" value="AA-permease/SLC12A_dom"/>
</dbReference>
<feature type="domain" description="Amino acid permease/ SLC12A" evidence="8">
    <location>
        <begin position="143"/>
        <end position="433"/>
    </location>
</feature>
<feature type="transmembrane region" description="Helical" evidence="7">
    <location>
        <begin position="451"/>
        <end position="474"/>
    </location>
</feature>
<reference evidence="9 10" key="1">
    <citation type="journal article" date="2024" name="Microbiol. Resour. Announc.">
        <title>Genome annotations for the ascomycete fungi Trichoderma harzianum, Trichoderma aggressivum, and Purpureocillium lilacinum.</title>
        <authorList>
            <person name="Beijen E.P.W."/>
            <person name="Ohm R.A."/>
        </authorList>
    </citation>
    <scope>NUCLEOTIDE SEQUENCE [LARGE SCALE GENOMIC DNA]</scope>
    <source>
        <strain evidence="9 10">CBS 150709</strain>
    </source>
</reference>